<comment type="caution">
    <text evidence="7">The sequence shown here is derived from an EMBL/GenBank/DDBJ whole genome shotgun (WGS) entry which is preliminary data.</text>
</comment>
<keyword evidence="5 6" id="KW-0472">Membrane</keyword>
<evidence type="ECO:0000256" key="1">
    <source>
        <dbReference type="ARBA" id="ARBA00004370"/>
    </source>
</evidence>
<dbReference type="Gene3D" id="3.40.960.10">
    <property type="entry name" value="VSR Endonuclease"/>
    <property type="match status" value="1"/>
</dbReference>
<comment type="subcellular location">
    <subcellularLocation>
        <location evidence="1">Membrane</location>
    </subcellularLocation>
</comment>
<dbReference type="Pfam" id="PF01679">
    <property type="entry name" value="Pmp3"/>
    <property type="match status" value="1"/>
</dbReference>
<dbReference type="RefSeq" id="WP_204703243.1">
    <property type="nucleotide sequence ID" value="NZ_JAFBDQ010000034.1"/>
</dbReference>
<dbReference type="AlphaFoldDB" id="A0A938XYT4"/>
<evidence type="ECO:0000256" key="5">
    <source>
        <dbReference type="ARBA" id="ARBA00023136"/>
    </source>
</evidence>
<dbReference type="Proteomes" id="UP000774000">
    <property type="component" value="Unassembled WGS sequence"/>
</dbReference>
<evidence type="ECO:0000256" key="6">
    <source>
        <dbReference type="SAM" id="Phobius"/>
    </source>
</evidence>
<name>A0A938XYT4_9FIRM</name>
<dbReference type="EMBL" id="JAFBDQ010000034">
    <property type="protein sequence ID" value="MBM7558197.1"/>
    <property type="molecule type" value="Genomic_DNA"/>
</dbReference>
<evidence type="ECO:0000256" key="3">
    <source>
        <dbReference type="ARBA" id="ARBA00022692"/>
    </source>
</evidence>
<accession>A0A938XYT4</accession>
<feature type="transmembrane region" description="Helical" evidence="6">
    <location>
        <begin position="24"/>
        <end position="46"/>
    </location>
</feature>
<evidence type="ECO:0000313" key="7">
    <source>
        <dbReference type="EMBL" id="MBM7558197.1"/>
    </source>
</evidence>
<keyword evidence="4 6" id="KW-1133">Transmembrane helix</keyword>
<evidence type="ECO:0000256" key="4">
    <source>
        <dbReference type="ARBA" id="ARBA00022989"/>
    </source>
</evidence>
<organism evidence="7 8">
    <name type="scientific">Halanaerobacter jeridensis</name>
    <dbReference type="NCBI Taxonomy" id="706427"/>
    <lineage>
        <taxon>Bacteria</taxon>
        <taxon>Bacillati</taxon>
        <taxon>Bacillota</taxon>
        <taxon>Clostridia</taxon>
        <taxon>Halanaerobiales</taxon>
        <taxon>Halobacteroidaceae</taxon>
        <taxon>Halanaerobacter</taxon>
    </lineage>
</organism>
<protein>
    <submittedName>
        <fullName evidence="7">Uncharacterized membrane protein YqaE (UPF0057 family)</fullName>
    </submittedName>
</protein>
<gene>
    <name evidence="7" type="ORF">JOC47_003067</name>
</gene>
<evidence type="ECO:0000256" key="2">
    <source>
        <dbReference type="ARBA" id="ARBA00009530"/>
    </source>
</evidence>
<keyword evidence="3 6" id="KW-0812">Transmembrane</keyword>
<keyword evidence="8" id="KW-1185">Reference proteome</keyword>
<dbReference type="InterPro" id="IPR000612">
    <property type="entry name" value="PMP3"/>
</dbReference>
<sequence>MLYIIALIFPPISVLIAIKSLTKVLINIMLTFLYFFPGVIHAWVVIGNNSTASKNYKNKKNKTNINDKVEVEKIEPFNQYFPSIETMSRKQRKSYEFICAHLEEGKHIDVEGNISYLFIYMYEKLNLILKNTNKANEVINDYKNLYENYKHIDKVASYLLNWIGDLYCFCGEFKNALEYYELDPSGTQTHLANKVLNIKYHKNVRVRPEDIFCINKILTDYGRENFNKVIEYSEIILEEERKRRGEDYLQYIGDKYYNEVEKSSFNLFNGYPGNYELNKYFHSENEVFEIIPFYKIEEFLSFARELSRDAENLLREEKDIPKVGEGWVSETELYYKIKDYIENFEVVHHYNSDWLGQQHLDIFIPELDLAFEYQGKQHFEPVEFFGGEEAFEEQKKRDKRKKKKCSNNDVKLICVKPDYNFENIKEIINEEVNG</sequence>
<reference evidence="7" key="1">
    <citation type="submission" date="2021-01" db="EMBL/GenBank/DDBJ databases">
        <title>Genomic Encyclopedia of Type Strains, Phase IV (KMG-IV): sequencing the most valuable type-strain genomes for metagenomic binning, comparative biology and taxonomic classification.</title>
        <authorList>
            <person name="Goeker M."/>
        </authorList>
    </citation>
    <scope>NUCLEOTIDE SEQUENCE</scope>
    <source>
        <strain evidence="7">DSM 23230</strain>
    </source>
</reference>
<evidence type="ECO:0000313" key="8">
    <source>
        <dbReference type="Proteomes" id="UP000774000"/>
    </source>
</evidence>
<proteinExistence type="inferred from homology"/>
<comment type="similarity">
    <text evidence="2">Belongs to the UPF0057 (PMP3) family.</text>
</comment>
<dbReference type="GO" id="GO:0016020">
    <property type="term" value="C:membrane"/>
    <property type="evidence" value="ECO:0007669"/>
    <property type="project" value="UniProtKB-SubCell"/>
</dbReference>